<comment type="caution">
    <text evidence="1">The sequence shown here is derived from an EMBL/GenBank/DDBJ whole genome shotgun (WGS) entry which is preliminary data.</text>
</comment>
<dbReference type="EMBL" id="LXQA010774276">
    <property type="protein sequence ID" value="MCI70358.1"/>
    <property type="molecule type" value="Genomic_DNA"/>
</dbReference>
<feature type="non-terminal residue" evidence="1">
    <location>
        <position position="42"/>
    </location>
</feature>
<name>A0A392UBD6_9FABA</name>
<accession>A0A392UBD6</accession>
<evidence type="ECO:0000313" key="1">
    <source>
        <dbReference type="EMBL" id="MCI70358.1"/>
    </source>
</evidence>
<evidence type="ECO:0000313" key="2">
    <source>
        <dbReference type="Proteomes" id="UP000265520"/>
    </source>
</evidence>
<sequence length="42" mass="4783">MLCCQARRARESHRKPAGIRNFLALARESQLPRCKAGWATMP</sequence>
<proteinExistence type="predicted"/>
<dbReference type="Proteomes" id="UP000265520">
    <property type="component" value="Unassembled WGS sequence"/>
</dbReference>
<organism evidence="1 2">
    <name type="scientific">Trifolium medium</name>
    <dbReference type="NCBI Taxonomy" id="97028"/>
    <lineage>
        <taxon>Eukaryota</taxon>
        <taxon>Viridiplantae</taxon>
        <taxon>Streptophyta</taxon>
        <taxon>Embryophyta</taxon>
        <taxon>Tracheophyta</taxon>
        <taxon>Spermatophyta</taxon>
        <taxon>Magnoliopsida</taxon>
        <taxon>eudicotyledons</taxon>
        <taxon>Gunneridae</taxon>
        <taxon>Pentapetalae</taxon>
        <taxon>rosids</taxon>
        <taxon>fabids</taxon>
        <taxon>Fabales</taxon>
        <taxon>Fabaceae</taxon>
        <taxon>Papilionoideae</taxon>
        <taxon>50 kb inversion clade</taxon>
        <taxon>NPAAA clade</taxon>
        <taxon>Hologalegina</taxon>
        <taxon>IRL clade</taxon>
        <taxon>Trifolieae</taxon>
        <taxon>Trifolium</taxon>
    </lineage>
</organism>
<reference evidence="1 2" key="1">
    <citation type="journal article" date="2018" name="Front. Plant Sci.">
        <title>Red Clover (Trifolium pratense) and Zigzag Clover (T. medium) - A Picture of Genomic Similarities and Differences.</title>
        <authorList>
            <person name="Dluhosova J."/>
            <person name="Istvanek J."/>
            <person name="Nedelnik J."/>
            <person name="Repkova J."/>
        </authorList>
    </citation>
    <scope>NUCLEOTIDE SEQUENCE [LARGE SCALE GENOMIC DNA]</scope>
    <source>
        <strain evidence="2">cv. 10/8</strain>
        <tissue evidence="1">Leaf</tissue>
    </source>
</reference>
<protein>
    <submittedName>
        <fullName evidence="1">Uncharacterized protein</fullName>
    </submittedName>
</protein>
<dbReference type="AlphaFoldDB" id="A0A392UBD6"/>
<keyword evidence="2" id="KW-1185">Reference proteome</keyword>